<keyword evidence="1" id="KW-1133">Transmembrane helix</keyword>
<reference evidence="2 3" key="1">
    <citation type="journal article" date="2014" name="Agronomy (Basel)">
        <title>A Draft Genome Sequence for Ensete ventricosum, the Drought-Tolerant Tree Against Hunger.</title>
        <authorList>
            <person name="Harrison J."/>
            <person name="Moore K.A."/>
            <person name="Paszkiewicz K."/>
            <person name="Jones T."/>
            <person name="Grant M."/>
            <person name="Ambacheew D."/>
            <person name="Muzemil S."/>
            <person name="Studholme D.J."/>
        </authorList>
    </citation>
    <scope>NUCLEOTIDE SEQUENCE [LARGE SCALE GENOMIC DNA]</scope>
</reference>
<protein>
    <submittedName>
        <fullName evidence="2">Uncharacterized protein</fullName>
    </submittedName>
</protein>
<evidence type="ECO:0000313" key="3">
    <source>
        <dbReference type="Proteomes" id="UP000287651"/>
    </source>
</evidence>
<organism evidence="2 3">
    <name type="scientific">Ensete ventricosum</name>
    <name type="common">Abyssinian banana</name>
    <name type="synonym">Musa ensete</name>
    <dbReference type="NCBI Taxonomy" id="4639"/>
    <lineage>
        <taxon>Eukaryota</taxon>
        <taxon>Viridiplantae</taxon>
        <taxon>Streptophyta</taxon>
        <taxon>Embryophyta</taxon>
        <taxon>Tracheophyta</taxon>
        <taxon>Spermatophyta</taxon>
        <taxon>Magnoliopsida</taxon>
        <taxon>Liliopsida</taxon>
        <taxon>Zingiberales</taxon>
        <taxon>Musaceae</taxon>
        <taxon>Ensete</taxon>
    </lineage>
</organism>
<accession>A0A427B6T1</accession>
<sequence length="128" mass="14128">MRVELIGDRMTMVNPSFWKAMWYKTLVELLVSTMTLFTYALAMRTEITSALSSSGYSASLASKVTYGAWGRFSRPLDVSPDIPFAYELFDLILKVVTFLCVVVIASVESTMPCLILEILGTLHGVGSS</sequence>
<comment type="caution">
    <text evidence="2">The sequence shown here is derived from an EMBL/GenBank/DDBJ whole genome shotgun (WGS) entry which is preliminary data.</text>
</comment>
<dbReference type="AlphaFoldDB" id="A0A427B6T1"/>
<proteinExistence type="predicted"/>
<gene>
    <name evidence="2" type="ORF">B296_00004033</name>
</gene>
<evidence type="ECO:0000313" key="2">
    <source>
        <dbReference type="EMBL" id="RRT84168.1"/>
    </source>
</evidence>
<dbReference type="Proteomes" id="UP000287651">
    <property type="component" value="Unassembled WGS sequence"/>
</dbReference>
<evidence type="ECO:0000256" key="1">
    <source>
        <dbReference type="SAM" id="Phobius"/>
    </source>
</evidence>
<keyword evidence="1" id="KW-0472">Membrane</keyword>
<keyword evidence="1" id="KW-0812">Transmembrane</keyword>
<dbReference type="EMBL" id="AMZH03000358">
    <property type="protein sequence ID" value="RRT84168.1"/>
    <property type="molecule type" value="Genomic_DNA"/>
</dbReference>
<name>A0A427B6T1_ENSVE</name>
<feature type="transmembrane region" description="Helical" evidence="1">
    <location>
        <begin position="84"/>
        <end position="107"/>
    </location>
</feature>
<feature type="transmembrane region" description="Helical" evidence="1">
    <location>
        <begin position="21"/>
        <end position="42"/>
    </location>
</feature>